<comment type="caution">
    <text evidence="1">The sequence shown here is derived from an EMBL/GenBank/DDBJ whole genome shotgun (WGS) entry which is preliminary data.</text>
</comment>
<dbReference type="AlphaFoldDB" id="A0A2T1EQC5"/>
<reference evidence="2" key="1">
    <citation type="submission" date="2018-02" db="EMBL/GenBank/DDBJ databases">
        <authorList>
            <person name="Moore K."/>
            <person name="Momper L."/>
        </authorList>
    </citation>
    <scope>NUCLEOTIDE SEQUENCE [LARGE SCALE GENOMIC DNA]</scope>
    <source>
        <strain evidence="2">ULC18</strain>
    </source>
</reference>
<name>A0A2T1EQC5_9CYAN</name>
<dbReference type="EMBL" id="PVWK01000011">
    <property type="protein sequence ID" value="PSB34913.1"/>
    <property type="molecule type" value="Genomic_DNA"/>
</dbReference>
<accession>A0A2T1EQC5</accession>
<dbReference type="Gene3D" id="3.40.50.720">
    <property type="entry name" value="NAD(P)-binding Rossmann-like Domain"/>
    <property type="match status" value="1"/>
</dbReference>
<dbReference type="InterPro" id="IPR053199">
    <property type="entry name" value="cDPG_synthetase-like"/>
</dbReference>
<sequence>MINNPLNPAAQTRTRLVIMGAAGRDFHNFNLVYRDNPQTEVVAFTATQISGIADRRYPPMLSGALYPNGIPIVDESELDTLCKEQRIDHVVFAYSDVPHAQVMHLASRALATGADFSLLGPNRTMLKAKVPVIAVSAVRTGCGKSQTTRWLAKLLRQWGFRVGVIRHPMPYGDLERQIAQRFADRADLAAADCTIEEREEYEPHLEAGTIVYAGVDYAKVLNLAEQESDLILWDGGNNDFPFIRPDLHIVLVDPLRPGHETTHHPGEVVLRMADIIVVAKVDSAATADIQRVTEAARSINSTATIVRATSPIRLANPEAVRGRSVLVVEDGPTTTHGGMPYGAGYVAATRAHALEIVNPRSFAVPAIAEVYAKYPHLHSILPALGYSAEQLKALQETINHTPADVVVSATPIDLESLIKVNKPIVRAYYEFAEASEPGLAALVEEFLMRAGISCDGYPAQPGA</sequence>
<dbReference type="PANTHER" id="PTHR42869">
    <property type="entry name" value="SLL0572 PROTEIN"/>
    <property type="match status" value="1"/>
</dbReference>
<dbReference type="Proteomes" id="UP000239576">
    <property type="component" value="Unassembled WGS sequence"/>
</dbReference>
<proteinExistence type="predicted"/>
<dbReference type="InterPro" id="IPR027417">
    <property type="entry name" value="P-loop_NTPase"/>
</dbReference>
<keyword evidence="2" id="KW-1185">Reference proteome</keyword>
<dbReference type="OrthoDB" id="9763469at2"/>
<reference evidence="1 2" key="2">
    <citation type="submission" date="2018-03" db="EMBL/GenBank/DDBJ databases">
        <title>The ancient ancestry and fast evolution of plastids.</title>
        <authorList>
            <person name="Moore K.R."/>
            <person name="Magnabosco C."/>
            <person name="Momper L."/>
            <person name="Gold D.A."/>
            <person name="Bosak T."/>
            <person name="Fournier G.P."/>
        </authorList>
    </citation>
    <scope>NUCLEOTIDE SEQUENCE [LARGE SCALE GENOMIC DNA]</scope>
    <source>
        <strain evidence="1 2">ULC18</strain>
    </source>
</reference>
<organism evidence="1 2">
    <name type="scientific">Stenomitos frigidus ULC18</name>
    <dbReference type="NCBI Taxonomy" id="2107698"/>
    <lineage>
        <taxon>Bacteria</taxon>
        <taxon>Bacillati</taxon>
        <taxon>Cyanobacteriota</taxon>
        <taxon>Cyanophyceae</taxon>
        <taxon>Leptolyngbyales</taxon>
        <taxon>Leptolyngbyaceae</taxon>
        <taxon>Stenomitos</taxon>
    </lineage>
</organism>
<evidence type="ECO:0000313" key="1">
    <source>
        <dbReference type="EMBL" id="PSB34913.1"/>
    </source>
</evidence>
<dbReference type="RefSeq" id="WP_106254590.1">
    <property type="nucleotide sequence ID" value="NZ_CAWNSW010000036.1"/>
</dbReference>
<dbReference type="Gene3D" id="3.40.50.300">
    <property type="entry name" value="P-loop containing nucleotide triphosphate hydrolases"/>
    <property type="match status" value="1"/>
</dbReference>
<gene>
    <name evidence="1" type="ORF">C7B82_01710</name>
</gene>
<dbReference type="PANTHER" id="PTHR42869:SF1">
    <property type="entry name" value="SLL0572 PROTEIN"/>
    <property type="match status" value="1"/>
</dbReference>
<protein>
    <submittedName>
        <fullName evidence="1">GTPase</fullName>
    </submittedName>
</protein>
<dbReference type="SUPFAM" id="SSF52540">
    <property type="entry name" value="P-loop containing nucleoside triphosphate hydrolases"/>
    <property type="match status" value="1"/>
</dbReference>
<evidence type="ECO:0000313" key="2">
    <source>
        <dbReference type="Proteomes" id="UP000239576"/>
    </source>
</evidence>